<evidence type="ECO:0000256" key="1">
    <source>
        <dbReference type="ARBA" id="ARBA00006611"/>
    </source>
</evidence>
<dbReference type="PROSITE" id="PS00662">
    <property type="entry name" value="T2SP_E"/>
    <property type="match status" value="1"/>
</dbReference>
<name>A0A8J6JKA1_9FIRM</name>
<evidence type="ECO:0000313" key="3">
    <source>
        <dbReference type="EMBL" id="MBC5736824.1"/>
    </source>
</evidence>
<dbReference type="InterPro" id="IPR027417">
    <property type="entry name" value="P-loop_NTPase"/>
</dbReference>
<protein>
    <submittedName>
        <fullName evidence="3">PilT/PilU family type 4a pilus ATPase</fullName>
    </submittedName>
</protein>
<feature type="domain" description="Bacterial type II secretion system protein E" evidence="2">
    <location>
        <begin position="194"/>
        <end position="208"/>
    </location>
</feature>
<evidence type="ECO:0000313" key="4">
    <source>
        <dbReference type="Proteomes" id="UP000607645"/>
    </source>
</evidence>
<comment type="caution">
    <text evidence="3">The sequence shown here is derived from an EMBL/GenBank/DDBJ whole genome shotgun (WGS) entry which is preliminary data.</text>
</comment>
<dbReference type="InterPro" id="IPR001482">
    <property type="entry name" value="T2SS/T4SS_dom"/>
</dbReference>
<dbReference type="InterPro" id="IPR003593">
    <property type="entry name" value="AAA+_ATPase"/>
</dbReference>
<dbReference type="GO" id="GO:0016887">
    <property type="term" value="F:ATP hydrolysis activity"/>
    <property type="evidence" value="ECO:0007669"/>
    <property type="project" value="InterPro"/>
</dbReference>
<dbReference type="EMBL" id="JACOPQ010000004">
    <property type="protein sequence ID" value="MBC5736824.1"/>
    <property type="molecule type" value="Genomic_DNA"/>
</dbReference>
<dbReference type="NCBIfam" id="TIGR01420">
    <property type="entry name" value="pilT_fam"/>
    <property type="match status" value="1"/>
</dbReference>
<dbReference type="SUPFAM" id="SSF52540">
    <property type="entry name" value="P-loop containing nucleoside triphosphate hydrolases"/>
    <property type="match status" value="1"/>
</dbReference>
<dbReference type="InterPro" id="IPR050921">
    <property type="entry name" value="T4SS_GSP_E_ATPase"/>
</dbReference>
<keyword evidence="4" id="KW-1185">Reference proteome</keyword>
<evidence type="ECO:0000259" key="2">
    <source>
        <dbReference type="PROSITE" id="PS00662"/>
    </source>
</evidence>
<reference evidence="3" key="1">
    <citation type="submission" date="2020-08" db="EMBL/GenBank/DDBJ databases">
        <title>Genome public.</title>
        <authorList>
            <person name="Liu C."/>
            <person name="Sun Q."/>
        </authorList>
    </citation>
    <scope>NUCLEOTIDE SEQUENCE</scope>
    <source>
        <strain evidence="3">NSJ-52</strain>
    </source>
</reference>
<dbReference type="Pfam" id="PF00437">
    <property type="entry name" value="T2SSE"/>
    <property type="match status" value="1"/>
</dbReference>
<dbReference type="PANTHER" id="PTHR30486">
    <property type="entry name" value="TWITCHING MOTILITY PROTEIN PILT"/>
    <property type="match status" value="1"/>
</dbReference>
<dbReference type="GO" id="GO:0005524">
    <property type="term" value="F:ATP binding"/>
    <property type="evidence" value="ECO:0007669"/>
    <property type="project" value="InterPro"/>
</dbReference>
<dbReference type="Proteomes" id="UP000607645">
    <property type="component" value="Unassembled WGS sequence"/>
</dbReference>
<accession>A0A8J6JKA1</accession>
<organism evidence="3 4">
    <name type="scientific">Lawsonibacter faecis</name>
    <dbReference type="NCBI Taxonomy" id="2763052"/>
    <lineage>
        <taxon>Bacteria</taxon>
        <taxon>Bacillati</taxon>
        <taxon>Bacillota</taxon>
        <taxon>Clostridia</taxon>
        <taxon>Eubacteriales</taxon>
        <taxon>Oscillospiraceae</taxon>
        <taxon>Lawsonibacter</taxon>
    </lineage>
</organism>
<dbReference type="Gene3D" id="3.40.50.300">
    <property type="entry name" value="P-loop containing nucleotide triphosphate hydrolases"/>
    <property type="match status" value="1"/>
</dbReference>
<gene>
    <name evidence="3" type="ORF">H8S62_07335</name>
</gene>
<dbReference type="InterPro" id="IPR006321">
    <property type="entry name" value="PilT/PilU"/>
</dbReference>
<dbReference type="AlphaFoldDB" id="A0A8J6JKA1"/>
<dbReference type="Gene3D" id="3.30.450.90">
    <property type="match status" value="1"/>
</dbReference>
<comment type="similarity">
    <text evidence="1">Belongs to the GSP E family.</text>
</comment>
<sequence>MDLQSILSEAVRREASDVLLIPGLPASYKVSGVIGREGDRLFPDALNALAGEAYALAGRSMDRLERTGDDDFSFAVPGLSRFRVNALRQRGSIGLVIRVVSFTLPDREKLGIPDNVMAFAGYSRGLVLFTGPAGSGKTTTLACIVDAVNTKRNLHVITIEDPIEYLHQHKKSVVTQRELATDTQSYDAALRASLREAPDIILVGEMRDAETIRAAVTAAETGHLVISTLHTLGASNTIDRIVDAFPPEQQQQIRTQLALVLEGVVSQQLVPAEDGTLIPAFEVMTVTPAVRNMVRESKAHQLDNVISTSLDMGMVTMDQSLLKLAKEGRITHDTALRHCINGDWMQKRLSLPT</sequence>
<dbReference type="CDD" id="cd01131">
    <property type="entry name" value="PilT"/>
    <property type="match status" value="1"/>
</dbReference>
<dbReference type="SMART" id="SM00382">
    <property type="entry name" value="AAA"/>
    <property type="match status" value="1"/>
</dbReference>
<proteinExistence type="inferred from homology"/>
<dbReference type="RefSeq" id="WP_186918888.1">
    <property type="nucleotide sequence ID" value="NZ_JACOPQ010000004.1"/>
</dbReference>